<dbReference type="Proteomes" id="UP000639338">
    <property type="component" value="Unassembled WGS sequence"/>
</dbReference>
<keyword evidence="11" id="KW-1185">Reference proteome</keyword>
<dbReference type="InterPro" id="IPR050549">
    <property type="entry name" value="MFS_Trehalose_Transporter"/>
</dbReference>
<dbReference type="OrthoDB" id="6133115at2759"/>
<dbReference type="EMBL" id="JACMRX010000005">
    <property type="protein sequence ID" value="KAF7988447.1"/>
    <property type="molecule type" value="Genomic_DNA"/>
</dbReference>
<proteinExistence type="predicted"/>
<dbReference type="AlphaFoldDB" id="A0A834XMX1"/>
<dbReference type="PROSITE" id="PS50850">
    <property type="entry name" value="MFS"/>
    <property type="match status" value="1"/>
</dbReference>
<keyword evidence="4" id="KW-0762">Sugar transport</keyword>
<feature type="transmembrane region" description="Helical" evidence="8">
    <location>
        <begin position="56"/>
        <end position="76"/>
    </location>
</feature>
<dbReference type="Pfam" id="PF00083">
    <property type="entry name" value="Sugar_tr"/>
    <property type="match status" value="1"/>
</dbReference>
<gene>
    <name evidence="10" type="ORF">HCN44_001020</name>
</gene>
<dbReference type="PANTHER" id="PTHR48021:SF46">
    <property type="entry name" value="MAJOR FACILITATOR SUPERFAMILY (MFS) PROFILE DOMAIN-CONTAINING PROTEIN"/>
    <property type="match status" value="1"/>
</dbReference>
<dbReference type="Gene3D" id="1.20.1250.20">
    <property type="entry name" value="MFS general substrate transporter like domains"/>
    <property type="match status" value="1"/>
</dbReference>
<keyword evidence="2" id="KW-0813">Transport</keyword>
<keyword evidence="6 8" id="KW-1133">Transmembrane helix</keyword>
<feature type="transmembrane region" description="Helical" evidence="8">
    <location>
        <begin position="12"/>
        <end position="32"/>
    </location>
</feature>
<dbReference type="PANTHER" id="PTHR48021">
    <property type="match status" value="1"/>
</dbReference>
<dbReference type="InterPro" id="IPR005828">
    <property type="entry name" value="MFS_sugar_transport-like"/>
</dbReference>
<comment type="subcellular location">
    <subcellularLocation>
        <location evidence="1">Cell membrane</location>
        <topology evidence="1">Multi-pass membrane protein</topology>
    </subcellularLocation>
</comment>
<evidence type="ECO:0000256" key="3">
    <source>
        <dbReference type="ARBA" id="ARBA00022475"/>
    </source>
</evidence>
<dbReference type="FunFam" id="1.20.1250.20:FF:000218">
    <property type="entry name" value="facilitated trehalose transporter Tret1"/>
    <property type="match status" value="1"/>
</dbReference>
<evidence type="ECO:0000259" key="9">
    <source>
        <dbReference type="PROSITE" id="PS50850"/>
    </source>
</evidence>
<feature type="transmembrane region" description="Helical" evidence="8">
    <location>
        <begin position="170"/>
        <end position="187"/>
    </location>
</feature>
<evidence type="ECO:0000256" key="2">
    <source>
        <dbReference type="ARBA" id="ARBA00022448"/>
    </source>
</evidence>
<feature type="domain" description="Major facilitator superfamily (MFS) profile" evidence="9">
    <location>
        <begin position="1"/>
        <end position="444"/>
    </location>
</feature>
<dbReference type="SUPFAM" id="SSF103473">
    <property type="entry name" value="MFS general substrate transporter"/>
    <property type="match status" value="1"/>
</dbReference>
<feature type="transmembrane region" description="Helical" evidence="8">
    <location>
        <begin position="288"/>
        <end position="309"/>
    </location>
</feature>
<organism evidence="10 11">
    <name type="scientific">Aphidius gifuensis</name>
    <name type="common">Parasitoid wasp</name>
    <dbReference type="NCBI Taxonomy" id="684658"/>
    <lineage>
        <taxon>Eukaryota</taxon>
        <taxon>Metazoa</taxon>
        <taxon>Ecdysozoa</taxon>
        <taxon>Arthropoda</taxon>
        <taxon>Hexapoda</taxon>
        <taxon>Insecta</taxon>
        <taxon>Pterygota</taxon>
        <taxon>Neoptera</taxon>
        <taxon>Endopterygota</taxon>
        <taxon>Hymenoptera</taxon>
        <taxon>Apocrita</taxon>
        <taxon>Ichneumonoidea</taxon>
        <taxon>Braconidae</taxon>
        <taxon>Aphidiinae</taxon>
        <taxon>Aphidius</taxon>
    </lineage>
</organism>
<accession>A0A834XMX1</accession>
<evidence type="ECO:0000256" key="4">
    <source>
        <dbReference type="ARBA" id="ARBA00022597"/>
    </source>
</evidence>
<protein>
    <recommendedName>
        <fullName evidence="9">Major facilitator superfamily (MFS) profile domain-containing protein</fullName>
    </recommendedName>
</protein>
<feature type="transmembrane region" description="Helical" evidence="8">
    <location>
        <begin position="348"/>
        <end position="369"/>
    </location>
</feature>
<sequence length="467" mass="52319">MIIQMDRGIYHQIIIGIVCNLLIIDCGLQEGWPTPNLPKLSNNETSINLTTDDESFVINLFYIGLGIGGLAPILMMDTIGRKLSLLIAGIPKIMSWILIGIATNNYHIYIGRLLAGISCGISYSILPMYIGEISMEKTRGKLGTLFALSINFGVLLMLTIGLFISRFTMSMFALVTPLIFIMTFIWLPESPVFLIRKNYNDNAIKAVKWSYGKDNIDDEMDEIKKIVTCENETINNGLLLSFKNSIKTNTTKRSFFIMFILCGLLGLTGGASIFSYQVKIFDKAGLDIGTNFSIILTGLSIVIGGTACVTIVKYAGKRKILLIATPIAGLSMFLLSIFFTLLENNINVYWFNWLPTFCIVIFAIIYGIAFNSVPYAYLGEIFTFEVKVIAGIFSSIYYSISNVATVKMFQVLSDNYGMFVPFWIFTINIFVIWILVYFFVPETEGKSLSEIQIMLNNETLKKKKTNV</sequence>
<dbReference type="GO" id="GO:0022857">
    <property type="term" value="F:transmembrane transporter activity"/>
    <property type="evidence" value="ECO:0007669"/>
    <property type="project" value="InterPro"/>
</dbReference>
<dbReference type="InterPro" id="IPR020846">
    <property type="entry name" value="MFS_dom"/>
</dbReference>
<feature type="transmembrane region" description="Helical" evidence="8">
    <location>
        <begin position="381"/>
        <end position="400"/>
    </location>
</feature>
<feature type="transmembrane region" description="Helical" evidence="8">
    <location>
        <begin position="420"/>
        <end position="440"/>
    </location>
</feature>
<evidence type="ECO:0000313" key="10">
    <source>
        <dbReference type="EMBL" id="KAF7988447.1"/>
    </source>
</evidence>
<feature type="transmembrane region" description="Helical" evidence="8">
    <location>
        <begin position="321"/>
        <end position="342"/>
    </location>
</feature>
<keyword evidence="3" id="KW-1003">Cell membrane</keyword>
<dbReference type="InterPro" id="IPR036259">
    <property type="entry name" value="MFS_trans_sf"/>
</dbReference>
<dbReference type="GO" id="GO:0005886">
    <property type="term" value="C:plasma membrane"/>
    <property type="evidence" value="ECO:0007669"/>
    <property type="project" value="UniProtKB-SubCell"/>
</dbReference>
<evidence type="ECO:0000313" key="11">
    <source>
        <dbReference type="Proteomes" id="UP000639338"/>
    </source>
</evidence>
<feature type="transmembrane region" description="Helical" evidence="8">
    <location>
        <begin position="109"/>
        <end position="130"/>
    </location>
</feature>
<evidence type="ECO:0000256" key="5">
    <source>
        <dbReference type="ARBA" id="ARBA00022692"/>
    </source>
</evidence>
<keyword evidence="5 8" id="KW-0812">Transmembrane</keyword>
<evidence type="ECO:0000256" key="1">
    <source>
        <dbReference type="ARBA" id="ARBA00004651"/>
    </source>
</evidence>
<dbReference type="InterPro" id="IPR005829">
    <property type="entry name" value="Sugar_transporter_CS"/>
</dbReference>
<evidence type="ECO:0000256" key="6">
    <source>
        <dbReference type="ARBA" id="ARBA00022989"/>
    </source>
</evidence>
<evidence type="ECO:0000256" key="7">
    <source>
        <dbReference type="ARBA" id="ARBA00023136"/>
    </source>
</evidence>
<feature type="transmembrane region" description="Helical" evidence="8">
    <location>
        <begin position="142"/>
        <end position="164"/>
    </location>
</feature>
<name>A0A834XMX1_APHGI</name>
<keyword evidence="7 8" id="KW-0472">Membrane</keyword>
<reference evidence="10 11" key="1">
    <citation type="submission" date="2020-08" db="EMBL/GenBank/DDBJ databases">
        <title>Aphidius gifuensis genome sequencing and assembly.</title>
        <authorList>
            <person name="Du Z."/>
        </authorList>
    </citation>
    <scope>NUCLEOTIDE SEQUENCE [LARGE SCALE GENOMIC DNA]</scope>
    <source>
        <strain evidence="10">YNYX2018</strain>
        <tissue evidence="10">Adults</tissue>
    </source>
</reference>
<feature type="transmembrane region" description="Helical" evidence="8">
    <location>
        <begin position="255"/>
        <end position="276"/>
    </location>
</feature>
<evidence type="ECO:0000256" key="8">
    <source>
        <dbReference type="SAM" id="Phobius"/>
    </source>
</evidence>
<feature type="transmembrane region" description="Helical" evidence="8">
    <location>
        <begin position="83"/>
        <end position="103"/>
    </location>
</feature>
<comment type="caution">
    <text evidence="10">The sequence shown here is derived from an EMBL/GenBank/DDBJ whole genome shotgun (WGS) entry which is preliminary data.</text>
</comment>
<dbReference type="PROSITE" id="PS00217">
    <property type="entry name" value="SUGAR_TRANSPORT_2"/>
    <property type="match status" value="1"/>
</dbReference>